<reference evidence="5 6" key="1">
    <citation type="journal article" date="2011" name="Proc. Natl. Acad. Sci. U.S.A.">
        <title>Evolutionary erosion of yeast sex chromosomes by mating-type switching accidents.</title>
        <authorList>
            <person name="Gordon J.L."/>
            <person name="Armisen D."/>
            <person name="Proux-Wera E."/>
            <person name="Oheigeartaigh S.S."/>
            <person name="Byrne K.P."/>
            <person name="Wolfe K.H."/>
        </authorList>
    </citation>
    <scope>NUCLEOTIDE SEQUENCE [LARGE SCALE GENOMIC DNA]</scope>
    <source>
        <strain evidence="6">ATCC 10662 / CBS 1146 / NBRC 0425 / NCYC 2629 / NRRL Y-866</strain>
    </source>
</reference>
<feature type="region of interest" description="Disordered" evidence="4">
    <location>
        <begin position="1059"/>
        <end position="1078"/>
    </location>
</feature>
<evidence type="ECO:0000256" key="1">
    <source>
        <dbReference type="ARBA" id="ARBA00004245"/>
    </source>
</evidence>
<dbReference type="InterPro" id="IPR052410">
    <property type="entry name" value="DRC5"/>
</dbReference>
<dbReference type="InParanoid" id="G8ZMT2"/>
<dbReference type="InterPro" id="IPR032675">
    <property type="entry name" value="LRR_dom_sf"/>
</dbReference>
<dbReference type="Gene3D" id="3.80.10.10">
    <property type="entry name" value="Ribonuclease Inhibitor"/>
    <property type="match status" value="1"/>
</dbReference>
<organism evidence="5 6">
    <name type="scientific">Torulaspora delbrueckii</name>
    <name type="common">Yeast</name>
    <name type="synonym">Candida colliculosa</name>
    <dbReference type="NCBI Taxonomy" id="4950"/>
    <lineage>
        <taxon>Eukaryota</taxon>
        <taxon>Fungi</taxon>
        <taxon>Dikarya</taxon>
        <taxon>Ascomycota</taxon>
        <taxon>Saccharomycotina</taxon>
        <taxon>Saccharomycetes</taxon>
        <taxon>Saccharomycetales</taxon>
        <taxon>Saccharomycetaceae</taxon>
        <taxon>Torulaspora</taxon>
    </lineage>
</organism>
<name>G8ZMT2_TORDE</name>
<dbReference type="OrthoDB" id="8436363at2759"/>
<accession>G8ZMT2</accession>
<feature type="compositionally biased region" description="Low complexity" evidence="4">
    <location>
        <begin position="945"/>
        <end position="965"/>
    </location>
</feature>
<dbReference type="GO" id="GO:0005856">
    <property type="term" value="C:cytoskeleton"/>
    <property type="evidence" value="ECO:0007669"/>
    <property type="project" value="UniProtKB-SubCell"/>
</dbReference>
<comment type="subcellular location">
    <subcellularLocation>
        <location evidence="1">Cytoplasm</location>
        <location evidence="1">Cytoskeleton</location>
    </subcellularLocation>
</comment>
<feature type="compositionally biased region" description="Polar residues" evidence="4">
    <location>
        <begin position="30"/>
        <end position="42"/>
    </location>
</feature>
<evidence type="ECO:0000256" key="2">
    <source>
        <dbReference type="ARBA" id="ARBA00022490"/>
    </source>
</evidence>
<dbReference type="EMBL" id="HE616742">
    <property type="protein sequence ID" value="CCE89926.1"/>
    <property type="molecule type" value="Genomic_DNA"/>
</dbReference>
<dbReference type="KEGG" id="tdl:TDEL_0A05940"/>
<feature type="region of interest" description="Disordered" evidence="4">
    <location>
        <begin position="1"/>
        <end position="145"/>
    </location>
</feature>
<dbReference type="Proteomes" id="UP000005627">
    <property type="component" value="Chromosome 1"/>
</dbReference>
<dbReference type="FunCoup" id="G8ZMT2">
    <property type="interactions" value="154"/>
</dbReference>
<sequence length="1078" mass="120095">MTRSGDIPTDWLYKGKRKTAPKSGTRRSRSASISNGALSQGGTPVPPEWDKHEPSQPKEQKHKQQQAAAAAASFTPVAPAVPPAPTATRARSSSVTSSDLKRTDSLGERSKRSLFGSLFGKKNSPTFKEPSSPEVRPQTPARVPSPTRIALNKTQPKTEAPVQEISTLKLKRVNFAVDKFDSDPPQQLPSRKPRVGNVLVPSDMISEAPPISQGITTHGSSTTTNPTVTKDSREYKLALEEYKRAAKESMKHQQEAHYAAQRIEHEVANFKNHHTNAQTTKTQVANPEIDRNIANLSIDKPIHMHEHHFAPVHEEATKKELTLDVVYTRCCHLREILPIPSTLRQVKGKTAPLHTLKFLNPKPTLIDILSFCDFISVVPINTVVFDKVALTPEMFKTVMVSLVNSQSLEKLSLRNVNIDQQGWKVFCKFLLTNKSLTKLDISQTKVKADCPEGLHRDKMDWSLFAQVLTKRKGKNLEELLLNGIKFSKLPLETFQRVLNSFSQRENLVVPLKLGVATSDINLDCLKFLLTWMSENKIQGVDLAFNDLSNFTKPLVSKLCALDFDHLEYFTLNSTGIPNAYDLALILKYLSTMPNLKFLDLSSLPQVFPDAFPYMYKYLPRFPSLSRIHIDSNGLNFKDVSMACSILAKCKSLTHVSLMSQGPLVEIAEGEDEDTQKLKTFARNALSATLYAFVRDLGNLVALDIDYENLSDEIKSRIALLLMRNVNKNIDSNFHLDDVSSQDDLLFDGSLITETAEDILKRLENEEEMKTDATRRYLTKKYFEKLQKVHHKVQSTIDEMFDKRSSGELPLREKENLVRLLLLEKNLSNIMEIFSNVPNVSQVLGTSSLSLPGLKHVGSEAALSAPSSSDQDLNTNPHVMAADSGSIIDCITGKPLLLREDSMTSALGKRQEEEEGELHKWGFFVQQQRSLYPDSDTKTLTNSRIPSNPTRSPQTSQTSSSASSAAETKVAQPRILPKIPSGAELRDAIIKAKGIDSIEDLIHNVNSEHVELESIYGGSLRSSNSPKIGSKIKKNDVVTATANDDAQTDATVKQSYENLLNNLKMDRPPKKGNINPTQR</sequence>
<feature type="compositionally biased region" description="Basic and acidic residues" evidence="4">
    <location>
        <begin position="48"/>
        <end position="59"/>
    </location>
</feature>
<keyword evidence="6" id="KW-1185">Reference proteome</keyword>
<dbReference type="PANTHER" id="PTHR24107:SF30">
    <property type="entry name" value="GLC7-INTERACTING PROTEIN 3-RELATED"/>
    <property type="match status" value="1"/>
</dbReference>
<evidence type="ECO:0000313" key="5">
    <source>
        <dbReference type="EMBL" id="CCE89926.1"/>
    </source>
</evidence>
<gene>
    <name evidence="5" type="primary">TDEL0A05940</name>
    <name evidence="5" type="ORF">TDEL_0A05940</name>
</gene>
<keyword evidence="3" id="KW-0206">Cytoskeleton</keyword>
<keyword evidence="2" id="KW-0963">Cytoplasm</keyword>
<dbReference type="eggNOG" id="ENOG502QYHN">
    <property type="taxonomic scope" value="Eukaryota"/>
</dbReference>
<dbReference type="RefSeq" id="XP_003679137.1">
    <property type="nucleotide sequence ID" value="XM_003679089.1"/>
</dbReference>
<feature type="compositionally biased region" description="Low complexity" evidence="4">
    <location>
        <begin position="67"/>
        <end position="78"/>
    </location>
</feature>
<feature type="region of interest" description="Disordered" evidence="4">
    <location>
        <begin position="933"/>
        <end position="974"/>
    </location>
</feature>
<feature type="compositionally biased region" description="Low complexity" evidence="4">
    <location>
        <begin position="86"/>
        <end position="98"/>
    </location>
</feature>
<evidence type="ECO:0000256" key="3">
    <source>
        <dbReference type="ARBA" id="ARBA00023212"/>
    </source>
</evidence>
<dbReference type="HOGENOM" id="CLU_007231_0_0_1"/>
<dbReference type="PANTHER" id="PTHR24107">
    <property type="entry name" value="YNEIN REGULATORY COMPLEX SUBUNIT 5"/>
    <property type="match status" value="1"/>
</dbReference>
<evidence type="ECO:0000256" key="4">
    <source>
        <dbReference type="SAM" id="MobiDB-lite"/>
    </source>
</evidence>
<evidence type="ECO:0008006" key="7">
    <source>
        <dbReference type="Google" id="ProtNLM"/>
    </source>
</evidence>
<dbReference type="AlphaFoldDB" id="G8ZMT2"/>
<dbReference type="SUPFAM" id="SSF52047">
    <property type="entry name" value="RNI-like"/>
    <property type="match status" value="1"/>
</dbReference>
<feature type="compositionally biased region" description="Basic residues" evidence="4">
    <location>
        <begin position="14"/>
        <end position="29"/>
    </location>
</feature>
<feature type="compositionally biased region" description="Basic and acidic residues" evidence="4">
    <location>
        <begin position="99"/>
        <end position="111"/>
    </location>
</feature>
<dbReference type="GeneID" id="11502959"/>
<proteinExistence type="predicted"/>
<evidence type="ECO:0000313" key="6">
    <source>
        <dbReference type="Proteomes" id="UP000005627"/>
    </source>
</evidence>
<protein>
    <recommendedName>
        <fullName evidence="7">HMG2-induced ER-remodeling protein 1</fullName>
    </recommendedName>
</protein>